<dbReference type="InterPro" id="IPR053150">
    <property type="entry name" value="Teicoplanin_resist-assoc"/>
</dbReference>
<feature type="transmembrane region" description="Helical" evidence="1">
    <location>
        <begin position="124"/>
        <end position="143"/>
    </location>
</feature>
<dbReference type="InterPro" id="IPR006976">
    <property type="entry name" value="VanZ-like"/>
</dbReference>
<evidence type="ECO:0000313" key="3">
    <source>
        <dbReference type="EMBL" id="NYI40239.1"/>
    </source>
</evidence>
<evidence type="ECO:0000256" key="1">
    <source>
        <dbReference type="SAM" id="Phobius"/>
    </source>
</evidence>
<protein>
    <submittedName>
        <fullName evidence="3">Glycopeptide antibiotics resistance protein</fullName>
    </submittedName>
</protein>
<dbReference type="OrthoDB" id="4822551at2"/>
<dbReference type="PANTHER" id="PTHR36834:SF1">
    <property type="entry name" value="INTEGRAL MEMBRANE PROTEIN"/>
    <property type="match status" value="1"/>
</dbReference>
<sequence length="193" mass="20261">MTRAWNVAGYTPVIVAMLAAVVVILLVARVSVARGGARLALKATMWTMLAATAGVILVATIGFSVGDAEAGSRVNIHPLVEIRRGLRSSASDATMANLYGNIAMFVPIGVLLVWLWTSPLIARVIMATIAGAGLSLIIELTQLTLSRVADIDDVILNGSGALLGAVAAAVVVVLLRVVKWVRRWWRGRGATPA</sequence>
<name>A0A7Y9Z7H8_9MICO</name>
<feature type="transmembrane region" description="Helical" evidence="1">
    <location>
        <begin position="98"/>
        <end position="117"/>
    </location>
</feature>
<reference evidence="3 4" key="1">
    <citation type="submission" date="2020-07" db="EMBL/GenBank/DDBJ databases">
        <title>Sequencing the genomes of 1000 actinobacteria strains.</title>
        <authorList>
            <person name="Klenk H.-P."/>
        </authorList>
    </citation>
    <scope>NUCLEOTIDE SEQUENCE [LARGE SCALE GENOMIC DNA]</scope>
    <source>
        <strain evidence="3 4">DSM 19970</strain>
    </source>
</reference>
<keyword evidence="1" id="KW-1133">Transmembrane helix</keyword>
<evidence type="ECO:0000313" key="4">
    <source>
        <dbReference type="Proteomes" id="UP000547973"/>
    </source>
</evidence>
<evidence type="ECO:0000259" key="2">
    <source>
        <dbReference type="Pfam" id="PF04892"/>
    </source>
</evidence>
<accession>A0A7Y9Z7H8</accession>
<dbReference type="Proteomes" id="UP000547973">
    <property type="component" value="Unassembled WGS sequence"/>
</dbReference>
<dbReference type="Pfam" id="PF04892">
    <property type="entry name" value="VanZ"/>
    <property type="match status" value="1"/>
</dbReference>
<feature type="transmembrane region" description="Helical" evidence="1">
    <location>
        <begin position="155"/>
        <end position="178"/>
    </location>
</feature>
<dbReference type="PANTHER" id="PTHR36834">
    <property type="entry name" value="MEMBRANE PROTEIN-RELATED"/>
    <property type="match status" value="1"/>
</dbReference>
<proteinExistence type="predicted"/>
<dbReference type="EMBL" id="JACBZO010000001">
    <property type="protein sequence ID" value="NYI40239.1"/>
    <property type="molecule type" value="Genomic_DNA"/>
</dbReference>
<dbReference type="RefSeq" id="WP_062074780.1">
    <property type="nucleotide sequence ID" value="NZ_BBRC01000004.1"/>
</dbReference>
<keyword evidence="4" id="KW-1185">Reference proteome</keyword>
<dbReference type="AlphaFoldDB" id="A0A7Y9Z7H8"/>
<comment type="caution">
    <text evidence="3">The sequence shown here is derived from an EMBL/GenBank/DDBJ whole genome shotgun (WGS) entry which is preliminary data.</text>
</comment>
<gene>
    <name evidence="3" type="ORF">BKA03_000358</name>
</gene>
<keyword evidence="1" id="KW-0472">Membrane</keyword>
<organism evidence="3 4">
    <name type="scientific">Demequina lutea</name>
    <dbReference type="NCBI Taxonomy" id="431489"/>
    <lineage>
        <taxon>Bacteria</taxon>
        <taxon>Bacillati</taxon>
        <taxon>Actinomycetota</taxon>
        <taxon>Actinomycetes</taxon>
        <taxon>Micrococcales</taxon>
        <taxon>Demequinaceae</taxon>
        <taxon>Demequina</taxon>
    </lineage>
</organism>
<feature type="transmembrane region" description="Helical" evidence="1">
    <location>
        <begin position="44"/>
        <end position="65"/>
    </location>
</feature>
<feature type="transmembrane region" description="Helical" evidence="1">
    <location>
        <begin position="12"/>
        <end position="32"/>
    </location>
</feature>
<feature type="domain" description="VanZ-like" evidence="2">
    <location>
        <begin position="67"/>
        <end position="170"/>
    </location>
</feature>
<keyword evidence="1" id="KW-0812">Transmembrane</keyword>